<dbReference type="EMBL" id="JAPDMQ010000286">
    <property type="protein sequence ID" value="KAK0528073.1"/>
    <property type="molecule type" value="Genomic_DNA"/>
</dbReference>
<proteinExistence type="predicted"/>
<evidence type="ECO:0000256" key="1">
    <source>
        <dbReference type="SAM" id="MobiDB-lite"/>
    </source>
</evidence>
<keyword evidence="3" id="KW-1185">Reference proteome</keyword>
<protein>
    <recommendedName>
        <fullName evidence="4">Arrestin-like N-terminal domain-containing protein</fullName>
    </recommendedName>
</protein>
<accession>A0AAN6GAM8</accession>
<evidence type="ECO:0008006" key="4">
    <source>
        <dbReference type="Google" id="ProtNLM"/>
    </source>
</evidence>
<name>A0AAN6GAM8_9BASI</name>
<sequence>MEDTEPSLLTIHIHLDTGNRPPPKIERLTIAVNSHETLAFPSGRYEQTELFDWKQDVKDAAGLQLQPNTIYTFRAVFRVPNETSEYHRSMYGRRYQKATVKLTAPGFLKSKTWMNEKNLFFVHHPVSDDAFSYSRSETAVADGLGVVLTKASSAHLNVGGYLRVWLELPAPSPDVEVRHFEVSLLQSFTLRSRSDLNVEEVCPVQRLPFLTVQGNELDIGHWIARIPDDSTAKPSSHTVLSRGIIITHAFELAITYAFKSAITSSSSSSKDPTRVLRLRWPINLPSCALRYHSLRLPEYSKSDAAPVPDKERDEFESPNEHTSIEHCVCGQPLKELLAIEGELDAAPPDKAPDMSSSLILDEARFKFEDGTRTPKTPS</sequence>
<dbReference type="AlphaFoldDB" id="A0AAN6GAM8"/>
<evidence type="ECO:0000313" key="3">
    <source>
        <dbReference type="Proteomes" id="UP001176521"/>
    </source>
</evidence>
<feature type="compositionally biased region" description="Basic and acidic residues" evidence="1">
    <location>
        <begin position="308"/>
        <end position="323"/>
    </location>
</feature>
<organism evidence="2 3">
    <name type="scientific">Tilletia horrida</name>
    <dbReference type="NCBI Taxonomy" id="155126"/>
    <lineage>
        <taxon>Eukaryota</taxon>
        <taxon>Fungi</taxon>
        <taxon>Dikarya</taxon>
        <taxon>Basidiomycota</taxon>
        <taxon>Ustilaginomycotina</taxon>
        <taxon>Exobasidiomycetes</taxon>
        <taxon>Tilletiales</taxon>
        <taxon>Tilletiaceae</taxon>
        <taxon>Tilletia</taxon>
    </lineage>
</organism>
<feature type="region of interest" description="Disordered" evidence="1">
    <location>
        <begin position="301"/>
        <end position="323"/>
    </location>
</feature>
<reference evidence="2" key="1">
    <citation type="journal article" date="2023" name="PhytoFront">
        <title>Draft Genome Resources of Seven Strains of Tilletia horrida, Causal Agent of Kernel Smut of Rice.</title>
        <authorList>
            <person name="Khanal S."/>
            <person name="Antony Babu S."/>
            <person name="Zhou X.G."/>
        </authorList>
    </citation>
    <scope>NUCLEOTIDE SEQUENCE</scope>
    <source>
        <strain evidence="2">TX3</strain>
    </source>
</reference>
<comment type="caution">
    <text evidence="2">The sequence shown here is derived from an EMBL/GenBank/DDBJ whole genome shotgun (WGS) entry which is preliminary data.</text>
</comment>
<evidence type="ECO:0000313" key="2">
    <source>
        <dbReference type="EMBL" id="KAK0528073.1"/>
    </source>
</evidence>
<dbReference type="Proteomes" id="UP001176521">
    <property type="component" value="Unassembled WGS sequence"/>
</dbReference>
<gene>
    <name evidence="2" type="ORF">OC842_004666</name>
</gene>